<feature type="non-terminal residue" evidence="3">
    <location>
        <position position="161"/>
    </location>
</feature>
<dbReference type="InParanoid" id="E2BCG7"/>
<proteinExistence type="predicted"/>
<evidence type="ECO:0000259" key="2">
    <source>
        <dbReference type="PROSITE" id="PS51253"/>
    </source>
</evidence>
<evidence type="ECO:0000313" key="3">
    <source>
        <dbReference type="EMBL" id="EFN86612.1"/>
    </source>
</evidence>
<feature type="domain" description="HTH CENPB-type" evidence="2">
    <location>
        <begin position="1"/>
        <end position="29"/>
    </location>
</feature>
<protein>
    <recommendedName>
        <fullName evidence="2">HTH CENPB-type domain-containing protein</fullName>
    </recommendedName>
</protein>
<dbReference type="Proteomes" id="UP000008237">
    <property type="component" value="Unassembled WGS sequence"/>
</dbReference>
<accession>E2BCG7</accession>
<reference evidence="3 4" key="1">
    <citation type="journal article" date="2010" name="Science">
        <title>Genomic comparison of the ants Camponotus floridanus and Harpegnathos saltator.</title>
        <authorList>
            <person name="Bonasio R."/>
            <person name="Zhang G."/>
            <person name="Ye C."/>
            <person name="Mutti N.S."/>
            <person name="Fang X."/>
            <person name="Qin N."/>
            <person name="Donahue G."/>
            <person name="Yang P."/>
            <person name="Li Q."/>
            <person name="Li C."/>
            <person name="Zhang P."/>
            <person name="Huang Z."/>
            <person name="Berger S.L."/>
            <person name="Reinberg D."/>
            <person name="Wang J."/>
            <person name="Liebig J."/>
        </authorList>
    </citation>
    <scope>NUCLEOTIDE SEQUENCE [LARGE SCALE GENOMIC DNA]</scope>
    <source>
        <strain evidence="3 4">R22 G/1</strain>
    </source>
</reference>
<evidence type="ECO:0000313" key="4">
    <source>
        <dbReference type="Proteomes" id="UP000008237"/>
    </source>
</evidence>
<keyword evidence="4" id="KW-1185">Reference proteome</keyword>
<dbReference type="OMA" id="IFIMASK"/>
<evidence type="ECO:0000256" key="1">
    <source>
        <dbReference type="ARBA" id="ARBA00023125"/>
    </source>
</evidence>
<organism evidence="4">
    <name type="scientific">Harpegnathos saltator</name>
    <name type="common">Jerdon's jumping ant</name>
    <dbReference type="NCBI Taxonomy" id="610380"/>
    <lineage>
        <taxon>Eukaryota</taxon>
        <taxon>Metazoa</taxon>
        <taxon>Ecdysozoa</taxon>
        <taxon>Arthropoda</taxon>
        <taxon>Hexapoda</taxon>
        <taxon>Insecta</taxon>
        <taxon>Pterygota</taxon>
        <taxon>Neoptera</taxon>
        <taxon>Endopterygota</taxon>
        <taxon>Hymenoptera</taxon>
        <taxon>Apocrita</taxon>
        <taxon>Aculeata</taxon>
        <taxon>Formicoidea</taxon>
        <taxon>Formicidae</taxon>
        <taxon>Ponerinae</taxon>
        <taxon>Ponerini</taxon>
        <taxon>Harpegnathos</taxon>
    </lineage>
</organism>
<dbReference type="PROSITE" id="PS51253">
    <property type="entry name" value="HTH_CENPB"/>
    <property type="match status" value="1"/>
</dbReference>
<dbReference type="GO" id="GO:0003677">
    <property type="term" value="F:DNA binding"/>
    <property type="evidence" value="ECO:0007669"/>
    <property type="project" value="UniProtKB-KW"/>
</dbReference>
<dbReference type="AlphaFoldDB" id="E2BCG7"/>
<dbReference type="Pfam" id="PF03221">
    <property type="entry name" value="HTH_Tnp_Tc5"/>
    <property type="match status" value="1"/>
</dbReference>
<feature type="non-terminal residue" evidence="3">
    <location>
        <position position="1"/>
    </location>
</feature>
<dbReference type="InterPro" id="IPR006600">
    <property type="entry name" value="HTH_CenpB_DNA-bd_dom"/>
</dbReference>
<keyword evidence="1" id="KW-0238">DNA-binding</keyword>
<dbReference type="OrthoDB" id="10051656at2759"/>
<name>E2BCG7_HARSA</name>
<dbReference type="EMBL" id="GL447280">
    <property type="protein sequence ID" value="EFN86612.1"/>
    <property type="molecule type" value="Genomic_DNA"/>
</dbReference>
<gene>
    <name evidence="3" type="ORF">EAI_00546</name>
</gene>
<sequence>QEEENMPGFIASPSWVQRFKKKHNIVSRKITKFVTKKSLLPKFLQVKMISCYKNLTRLLDRYGVENIYNSDQSGFQLELHTGRTLAQKGTKKIESVVQSVSATTHSYIIQSTISADGRLLSLLLIVLKEPTGMFGPRVQENLFNAPNIFIMASKSGKMTSD</sequence>